<sequence length="155" mass="16165">MWGTVVAIAVVFPKPPPLPPPPSIQIQIQSQLSLELARSLSTSTNFTPTSSVKASSKTTFSSPSSSPSPLFPIPLPSSTAFADPVRSSGTLSLEFILKKTLISSTLKREGGVPDCYTYPSVIKACSTQCEVSLGSDLHGSALRCGLKGISLSGLV</sequence>
<keyword evidence="3" id="KW-1185">Reference proteome</keyword>
<accession>A0AAW0LYI1</accession>
<evidence type="ECO:0000313" key="2">
    <source>
        <dbReference type="EMBL" id="KAK7856327.1"/>
    </source>
</evidence>
<name>A0AAW0LYI1_QUESU</name>
<gene>
    <name evidence="2" type="ORF">CFP56_023644</name>
</gene>
<reference evidence="2 3" key="1">
    <citation type="journal article" date="2018" name="Sci. Data">
        <title>The draft genome sequence of cork oak.</title>
        <authorList>
            <person name="Ramos A.M."/>
            <person name="Usie A."/>
            <person name="Barbosa P."/>
            <person name="Barros P.M."/>
            <person name="Capote T."/>
            <person name="Chaves I."/>
            <person name="Simoes F."/>
            <person name="Abreu I."/>
            <person name="Carrasquinho I."/>
            <person name="Faro C."/>
            <person name="Guimaraes J.B."/>
            <person name="Mendonca D."/>
            <person name="Nobrega F."/>
            <person name="Rodrigues L."/>
            <person name="Saibo N.J.M."/>
            <person name="Varela M.C."/>
            <person name="Egas C."/>
            <person name="Matos J."/>
            <person name="Miguel C.M."/>
            <person name="Oliveira M.M."/>
            <person name="Ricardo C.P."/>
            <person name="Goncalves S."/>
        </authorList>
    </citation>
    <scope>NUCLEOTIDE SEQUENCE [LARGE SCALE GENOMIC DNA]</scope>
    <source>
        <strain evidence="3">cv. HL8</strain>
    </source>
</reference>
<comment type="caution">
    <text evidence="2">The sequence shown here is derived from an EMBL/GenBank/DDBJ whole genome shotgun (WGS) entry which is preliminary data.</text>
</comment>
<feature type="region of interest" description="Disordered" evidence="1">
    <location>
        <begin position="43"/>
        <end position="69"/>
    </location>
</feature>
<evidence type="ECO:0000256" key="1">
    <source>
        <dbReference type="SAM" id="MobiDB-lite"/>
    </source>
</evidence>
<evidence type="ECO:0000313" key="3">
    <source>
        <dbReference type="Proteomes" id="UP000237347"/>
    </source>
</evidence>
<feature type="compositionally biased region" description="Low complexity" evidence="1">
    <location>
        <begin position="55"/>
        <end position="68"/>
    </location>
</feature>
<feature type="compositionally biased region" description="Polar residues" evidence="1">
    <location>
        <begin position="43"/>
        <end position="54"/>
    </location>
</feature>
<protein>
    <submittedName>
        <fullName evidence="2">Uncharacterized protein</fullName>
    </submittedName>
</protein>
<dbReference type="EMBL" id="PKMF04000037">
    <property type="protein sequence ID" value="KAK7856327.1"/>
    <property type="molecule type" value="Genomic_DNA"/>
</dbReference>
<dbReference type="AlphaFoldDB" id="A0AAW0LYI1"/>
<organism evidence="2 3">
    <name type="scientific">Quercus suber</name>
    <name type="common">Cork oak</name>
    <dbReference type="NCBI Taxonomy" id="58331"/>
    <lineage>
        <taxon>Eukaryota</taxon>
        <taxon>Viridiplantae</taxon>
        <taxon>Streptophyta</taxon>
        <taxon>Embryophyta</taxon>
        <taxon>Tracheophyta</taxon>
        <taxon>Spermatophyta</taxon>
        <taxon>Magnoliopsida</taxon>
        <taxon>eudicotyledons</taxon>
        <taxon>Gunneridae</taxon>
        <taxon>Pentapetalae</taxon>
        <taxon>rosids</taxon>
        <taxon>fabids</taxon>
        <taxon>Fagales</taxon>
        <taxon>Fagaceae</taxon>
        <taxon>Quercus</taxon>
    </lineage>
</organism>
<dbReference type="Proteomes" id="UP000237347">
    <property type="component" value="Unassembled WGS sequence"/>
</dbReference>
<proteinExistence type="predicted"/>